<sequence length="166" mass="19622">MDDDSVYKYIRKLMALPFLPYPEIQPMFDLLEEQAQTDQLGRLFQYIRRQWIESEVFTPRNWCVYKEPVRTNNDLEGWHNALNRRAGGQCGLPLYLLIELLDRKAKLTAITIRLVSDNKLKRIQRRTTRNIQAKLFASWEKYENNEKTAAQLLRTCSRLCGPARSN</sequence>
<protein>
    <recommendedName>
        <fullName evidence="3">Transposase</fullName>
    </recommendedName>
</protein>
<gene>
    <name evidence="1" type="ORF">PMEA_00005335</name>
</gene>
<evidence type="ECO:0000313" key="1">
    <source>
        <dbReference type="EMBL" id="CAH3166531.1"/>
    </source>
</evidence>
<organism evidence="1 2">
    <name type="scientific">Pocillopora meandrina</name>
    <dbReference type="NCBI Taxonomy" id="46732"/>
    <lineage>
        <taxon>Eukaryota</taxon>
        <taxon>Metazoa</taxon>
        <taxon>Cnidaria</taxon>
        <taxon>Anthozoa</taxon>
        <taxon>Hexacorallia</taxon>
        <taxon>Scleractinia</taxon>
        <taxon>Astrocoeniina</taxon>
        <taxon>Pocilloporidae</taxon>
        <taxon>Pocillopora</taxon>
    </lineage>
</organism>
<accession>A0AAU9Y3L5</accession>
<dbReference type="EMBL" id="CALNXJ010000136">
    <property type="protein sequence ID" value="CAH3166531.1"/>
    <property type="molecule type" value="Genomic_DNA"/>
</dbReference>
<proteinExistence type="predicted"/>
<evidence type="ECO:0000313" key="2">
    <source>
        <dbReference type="Proteomes" id="UP001159428"/>
    </source>
</evidence>
<evidence type="ECO:0008006" key="3">
    <source>
        <dbReference type="Google" id="ProtNLM"/>
    </source>
</evidence>
<reference evidence="1 2" key="1">
    <citation type="submission" date="2022-05" db="EMBL/GenBank/DDBJ databases">
        <authorList>
            <consortium name="Genoscope - CEA"/>
            <person name="William W."/>
        </authorList>
    </citation>
    <scope>NUCLEOTIDE SEQUENCE [LARGE SCALE GENOMIC DNA]</scope>
</reference>
<keyword evidence="2" id="KW-1185">Reference proteome</keyword>
<dbReference type="Proteomes" id="UP001159428">
    <property type="component" value="Unassembled WGS sequence"/>
</dbReference>
<name>A0AAU9Y3L5_9CNID</name>
<dbReference type="AlphaFoldDB" id="A0AAU9Y3L5"/>
<comment type="caution">
    <text evidence="1">The sequence shown here is derived from an EMBL/GenBank/DDBJ whole genome shotgun (WGS) entry which is preliminary data.</text>
</comment>